<feature type="region of interest" description="Disordered" evidence="6">
    <location>
        <begin position="1"/>
        <end position="26"/>
    </location>
</feature>
<comment type="caution">
    <text evidence="10">The sequence shown here is derived from an EMBL/GenBank/DDBJ whole genome shotgun (WGS) entry which is preliminary data.</text>
</comment>
<evidence type="ECO:0000256" key="1">
    <source>
        <dbReference type="ARBA" id="ARBA00005915"/>
    </source>
</evidence>
<evidence type="ECO:0000259" key="8">
    <source>
        <dbReference type="Pfam" id="PF02272"/>
    </source>
</evidence>
<dbReference type="Pfam" id="PF02272">
    <property type="entry name" value="DHHA1"/>
    <property type="match status" value="1"/>
</dbReference>
<feature type="domain" description="RecJ OB" evidence="9">
    <location>
        <begin position="505"/>
        <end position="613"/>
    </location>
</feature>
<dbReference type="GO" id="GO:0006310">
    <property type="term" value="P:DNA recombination"/>
    <property type="evidence" value="ECO:0007669"/>
    <property type="project" value="InterPro"/>
</dbReference>
<comment type="similarity">
    <text evidence="1">Belongs to the RecJ family.</text>
</comment>
<dbReference type="SUPFAM" id="SSF64182">
    <property type="entry name" value="DHH phosphoesterases"/>
    <property type="match status" value="1"/>
</dbReference>
<name>U7QNM3_9CYAN</name>
<keyword evidence="3" id="KW-0540">Nuclease</keyword>
<evidence type="ECO:0000313" key="10">
    <source>
        <dbReference type="EMBL" id="ERT07996.1"/>
    </source>
</evidence>
<dbReference type="AlphaFoldDB" id="U7QNM3"/>
<feature type="domain" description="DDH" evidence="7">
    <location>
        <begin position="95"/>
        <end position="245"/>
    </location>
</feature>
<dbReference type="Gene3D" id="3.10.310.30">
    <property type="match status" value="1"/>
</dbReference>
<keyword evidence="11" id="KW-1185">Reference proteome</keyword>
<dbReference type="InterPro" id="IPR051673">
    <property type="entry name" value="SSDNA_exonuclease_RecJ"/>
</dbReference>
<evidence type="ECO:0000259" key="9">
    <source>
        <dbReference type="Pfam" id="PF17768"/>
    </source>
</evidence>
<evidence type="ECO:0000256" key="2">
    <source>
        <dbReference type="ARBA" id="ARBA00019841"/>
    </source>
</evidence>
<protein>
    <recommendedName>
        <fullName evidence="2">Single-stranded-DNA-specific exonuclease RecJ</fullName>
    </recommendedName>
</protein>
<dbReference type="EMBL" id="AUZM01000015">
    <property type="protein sequence ID" value="ERT07996.1"/>
    <property type="molecule type" value="Genomic_DNA"/>
</dbReference>
<dbReference type="InterPro" id="IPR004610">
    <property type="entry name" value="RecJ"/>
</dbReference>
<accession>U7QNM3</accession>
<dbReference type="GO" id="GO:0006281">
    <property type="term" value="P:DNA repair"/>
    <property type="evidence" value="ECO:0007669"/>
    <property type="project" value="InterPro"/>
</dbReference>
<dbReference type="Proteomes" id="UP000017127">
    <property type="component" value="Unassembled WGS sequence"/>
</dbReference>
<dbReference type="Gene3D" id="3.90.1640.30">
    <property type="match status" value="1"/>
</dbReference>
<evidence type="ECO:0000256" key="6">
    <source>
        <dbReference type="SAM" id="MobiDB-lite"/>
    </source>
</evidence>
<evidence type="ECO:0000259" key="7">
    <source>
        <dbReference type="Pfam" id="PF01368"/>
    </source>
</evidence>
<organism evidence="10 11">
    <name type="scientific">Lyngbya aestuarii BL J</name>
    <dbReference type="NCBI Taxonomy" id="1348334"/>
    <lineage>
        <taxon>Bacteria</taxon>
        <taxon>Bacillati</taxon>
        <taxon>Cyanobacteriota</taxon>
        <taxon>Cyanophyceae</taxon>
        <taxon>Oscillatoriophycideae</taxon>
        <taxon>Oscillatoriales</taxon>
        <taxon>Microcoleaceae</taxon>
        <taxon>Lyngbya</taxon>
    </lineage>
</organism>
<dbReference type="GO" id="GO:0008409">
    <property type="term" value="F:5'-3' exonuclease activity"/>
    <property type="evidence" value="ECO:0007669"/>
    <property type="project" value="InterPro"/>
</dbReference>
<dbReference type="GO" id="GO:0003676">
    <property type="term" value="F:nucleic acid binding"/>
    <property type="evidence" value="ECO:0007669"/>
    <property type="project" value="InterPro"/>
</dbReference>
<dbReference type="NCBIfam" id="TIGR00644">
    <property type="entry name" value="recJ"/>
    <property type="match status" value="1"/>
</dbReference>
<dbReference type="PANTHER" id="PTHR30255">
    <property type="entry name" value="SINGLE-STRANDED-DNA-SPECIFIC EXONUCLEASE RECJ"/>
    <property type="match status" value="1"/>
</dbReference>
<keyword evidence="4 10" id="KW-0378">Hydrolase</keyword>
<dbReference type="InterPro" id="IPR041122">
    <property type="entry name" value="RecJ_OB"/>
</dbReference>
<dbReference type="InterPro" id="IPR001667">
    <property type="entry name" value="DDH_dom"/>
</dbReference>
<evidence type="ECO:0000256" key="5">
    <source>
        <dbReference type="ARBA" id="ARBA00022839"/>
    </source>
</evidence>
<dbReference type="InterPro" id="IPR003156">
    <property type="entry name" value="DHHA1_dom"/>
</dbReference>
<gene>
    <name evidence="10" type="ORF">M595_1989</name>
</gene>
<evidence type="ECO:0000313" key="11">
    <source>
        <dbReference type="Proteomes" id="UP000017127"/>
    </source>
</evidence>
<dbReference type="RefSeq" id="WP_023065759.1">
    <property type="nucleotide sequence ID" value="NZ_AUZM01000015.1"/>
</dbReference>
<proteinExistence type="inferred from homology"/>
<dbReference type="OrthoDB" id="9809852at2"/>
<sequence length="708" mass="78513">MSESPSFQSASSSNLPKQRWHLVPPQPEKAQQLAEATQLSPLLAQVLINRGFDTLEEAVIFLDPETQALPAPINELPDLAKSVEFLHDAIIQHQKIAICGDYDADGMTSTALLMRALSSLGADVSYAIPSRMKEGYGINNRIIEDFHQEGIGLVLTVDNGISAYEPIAKARELGLTVIITDHHDLPPKLPPAHAILNPKLIPETSPYRGLAGVGVAYVLAISLAQKMGKVQGLVNPLLELFTLGTIADLAALTGVNRRWVKRGLQRLMSSQIEGVQALIEVAGLSGSQGSASSKTEEIEGNRKNFKKIKPEDIGFRLGPRINAVGRIADPQIVIELLTTENMGIALERAMQCEQINQQRQQLCEQIEQEAIAWCENSNIDLTKERVLVIVQPEWHHGVIGIVASRLVERYGVPVFIGTYETETEDEDNSSEKTPQTIRGSARGIPEFNVFEALQYCTDLLGKFGGHKAAGGFSFPAENLEQIRQRLSQFAHQCLEIEHLKPVVKVDVQANLKQINFELYHQIDQLHPCGIENDPPIFWTPNVRIVKQKTVGKGHIKLTLSQDSPSDHKIAALPTLEAIAWRWEDYFPLPTQLDIAYKLRTNDWQGQTSLELEIVGVRLPKISPVVTPKQQNLAEFYYQDRKYTCTLCDSDALTELRIRNSEGKVLAVEQGKPTGLLGKNRQSAKIVDISQPFYYHLIRSACQALGMGE</sequence>
<keyword evidence="5 10" id="KW-0269">Exonuclease</keyword>
<feature type="domain" description="DHHA1" evidence="8">
    <location>
        <begin position="385"/>
        <end position="491"/>
    </location>
</feature>
<dbReference type="Pfam" id="PF17768">
    <property type="entry name" value="RecJ_OB"/>
    <property type="match status" value="1"/>
</dbReference>
<evidence type="ECO:0000256" key="3">
    <source>
        <dbReference type="ARBA" id="ARBA00022722"/>
    </source>
</evidence>
<feature type="compositionally biased region" description="Low complexity" evidence="6">
    <location>
        <begin position="1"/>
        <end position="13"/>
    </location>
</feature>
<dbReference type="InterPro" id="IPR038763">
    <property type="entry name" value="DHH_sf"/>
</dbReference>
<reference evidence="10 11" key="1">
    <citation type="journal article" date="2013" name="Front. Microbiol.">
        <title>Comparative genomic analyses of the cyanobacterium, Lyngbya aestuarii BL J, a powerful hydrogen producer.</title>
        <authorList>
            <person name="Kothari A."/>
            <person name="Vaughn M."/>
            <person name="Garcia-Pichel F."/>
        </authorList>
    </citation>
    <scope>NUCLEOTIDE SEQUENCE [LARGE SCALE GENOMIC DNA]</scope>
    <source>
        <strain evidence="10 11">BL J</strain>
    </source>
</reference>
<evidence type="ECO:0000256" key="4">
    <source>
        <dbReference type="ARBA" id="ARBA00022801"/>
    </source>
</evidence>
<dbReference type="PANTHER" id="PTHR30255:SF2">
    <property type="entry name" value="SINGLE-STRANDED-DNA-SPECIFIC EXONUCLEASE RECJ"/>
    <property type="match status" value="1"/>
</dbReference>
<dbReference type="Pfam" id="PF01368">
    <property type="entry name" value="DHH"/>
    <property type="match status" value="1"/>
</dbReference>
<dbReference type="PATRIC" id="fig|1348334.3.peg.1938"/>